<evidence type="ECO:0000313" key="11">
    <source>
        <dbReference type="RefSeq" id="XP_042619357.1"/>
    </source>
</evidence>
<dbReference type="AlphaFoldDB" id="A0A9R0B1V9"/>
<organism evidence="11">
    <name type="scientific">Cyprinus carpio</name>
    <name type="common">Common carp</name>
    <dbReference type="NCBI Taxonomy" id="7962"/>
    <lineage>
        <taxon>Eukaryota</taxon>
        <taxon>Metazoa</taxon>
        <taxon>Chordata</taxon>
        <taxon>Craniata</taxon>
        <taxon>Vertebrata</taxon>
        <taxon>Euteleostomi</taxon>
        <taxon>Actinopterygii</taxon>
        <taxon>Neopterygii</taxon>
        <taxon>Teleostei</taxon>
        <taxon>Ostariophysi</taxon>
        <taxon>Cypriniformes</taxon>
        <taxon>Cyprinidae</taxon>
        <taxon>Cyprininae</taxon>
        <taxon>Cyprinus</taxon>
    </lineage>
</organism>
<dbReference type="InterPro" id="IPR013783">
    <property type="entry name" value="Ig-like_fold"/>
</dbReference>
<dbReference type="GeneID" id="109063506"/>
<keyword evidence="6" id="KW-1015">Disulfide bond</keyword>
<dbReference type="PANTHER" id="PTHR11494">
    <property type="entry name" value="CYTOTOXIC T-LYMPHOCYTE PROTEIN"/>
    <property type="match status" value="1"/>
</dbReference>
<dbReference type="OrthoDB" id="8439679at2759"/>
<dbReference type="RefSeq" id="XP_042619357.1">
    <property type="nucleotide sequence ID" value="XM_042763423.1"/>
</dbReference>
<dbReference type="Proteomes" id="UP001155660">
    <property type="component" value="Chromosome A9"/>
</dbReference>
<gene>
    <name evidence="11" type="primary">si:ch211-67e16.3</name>
</gene>
<keyword evidence="2 9" id="KW-0812">Transmembrane</keyword>
<evidence type="ECO:0000256" key="6">
    <source>
        <dbReference type="ARBA" id="ARBA00023157"/>
    </source>
</evidence>
<keyword evidence="8" id="KW-0393">Immunoglobulin domain</keyword>
<evidence type="ECO:0000256" key="8">
    <source>
        <dbReference type="ARBA" id="ARBA00023319"/>
    </source>
</evidence>
<feature type="transmembrane region" description="Helical" evidence="9">
    <location>
        <begin position="160"/>
        <end position="186"/>
    </location>
</feature>
<proteinExistence type="predicted"/>
<evidence type="ECO:0000256" key="7">
    <source>
        <dbReference type="ARBA" id="ARBA00023180"/>
    </source>
</evidence>
<dbReference type="KEGG" id="ccar:109063506"/>
<evidence type="ECO:0000256" key="1">
    <source>
        <dbReference type="ARBA" id="ARBA00004479"/>
    </source>
</evidence>
<comment type="subcellular location">
    <subcellularLocation>
        <location evidence="1">Membrane</location>
        <topology evidence="1">Single-pass type I membrane protein</topology>
    </subcellularLocation>
</comment>
<evidence type="ECO:0000256" key="5">
    <source>
        <dbReference type="ARBA" id="ARBA00023136"/>
    </source>
</evidence>
<dbReference type="GO" id="GO:0009897">
    <property type="term" value="C:external side of plasma membrane"/>
    <property type="evidence" value="ECO:0007669"/>
    <property type="project" value="TreeGrafter"/>
</dbReference>
<keyword evidence="3 10" id="KW-0732">Signal</keyword>
<evidence type="ECO:0000256" key="9">
    <source>
        <dbReference type="SAM" id="Phobius"/>
    </source>
</evidence>
<evidence type="ECO:0000256" key="10">
    <source>
        <dbReference type="SAM" id="SignalP"/>
    </source>
</evidence>
<keyword evidence="7" id="KW-0325">Glycoprotein</keyword>
<feature type="chain" id="PRO_5040514635" evidence="10">
    <location>
        <begin position="22"/>
        <end position="247"/>
    </location>
</feature>
<evidence type="ECO:0000256" key="3">
    <source>
        <dbReference type="ARBA" id="ARBA00022729"/>
    </source>
</evidence>
<dbReference type="PANTHER" id="PTHR11494:SF8">
    <property type="entry name" value="CYTOTOXIC T-LYMPHOCYTE PROTEIN 4"/>
    <property type="match status" value="1"/>
</dbReference>
<feature type="signal peptide" evidence="10">
    <location>
        <begin position="1"/>
        <end position="21"/>
    </location>
</feature>
<dbReference type="GO" id="GO:0050852">
    <property type="term" value="P:T cell receptor signaling pathway"/>
    <property type="evidence" value="ECO:0007669"/>
    <property type="project" value="TreeGrafter"/>
</dbReference>
<name>A0A9R0B1V9_CYPCA</name>
<dbReference type="InterPro" id="IPR040216">
    <property type="entry name" value="CTLA4/CD28"/>
</dbReference>
<dbReference type="GO" id="GO:0042129">
    <property type="term" value="P:regulation of T cell proliferation"/>
    <property type="evidence" value="ECO:0007669"/>
    <property type="project" value="InterPro"/>
</dbReference>
<keyword evidence="5 9" id="KW-0472">Membrane</keyword>
<reference evidence="11" key="1">
    <citation type="submission" date="2025-08" db="UniProtKB">
        <authorList>
            <consortium name="RefSeq"/>
        </authorList>
    </citation>
    <scope>IDENTIFICATION</scope>
    <source>
        <tissue evidence="11">Muscle</tissue>
    </source>
</reference>
<evidence type="ECO:0000256" key="4">
    <source>
        <dbReference type="ARBA" id="ARBA00022989"/>
    </source>
</evidence>
<protein>
    <submittedName>
        <fullName evidence="11">Uncharacterized protein si:ch211-67e16.3 isoform X1</fullName>
    </submittedName>
</protein>
<accession>A0A9R0B1V9</accession>
<keyword evidence="4 9" id="KW-1133">Transmembrane helix</keyword>
<sequence>MPDRFTLLILSFSFILHNVCSWSVSEPLNHTLNDDGSASVTCMFYGEERFELEAKLKMNDMVVCEVDEGGQENNQCEWKFKDNKFTFTLKKPENLHSNTFSCEISKIKPYPVKTEQGPKIKLFRGCNNPFAPTETSCPITNQTLDQDHTPVERPELEDRYTLLICGLVIVVGMLSLYSIILTAVYIRLRVTNLESSDTLIYMPMQKNVKRRDLENTEYVDMREVQKREGSRRDMNHNSHLATVRANF</sequence>
<evidence type="ECO:0000256" key="2">
    <source>
        <dbReference type="ARBA" id="ARBA00022692"/>
    </source>
</evidence>
<dbReference type="Gene3D" id="2.60.40.10">
    <property type="entry name" value="Immunoglobulins"/>
    <property type="match status" value="1"/>
</dbReference>